<dbReference type="Proteomes" id="UP000887540">
    <property type="component" value="Unplaced"/>
</dbReference>
<keyword evidence="3" id="KW-1185">Reference proteome</keyword>
<feature type="compositionally biased region" description="Polar residues" evidence="2">
    <location>
        <begin position="365"/>
        <end position="388"/>
    </location>
</feature>
<dbReference type="WBParaSite" id="ACRNAN_scaffold2993.g28401.t1">
    <property type="protein sequence ID" value="ACRNAN_scaffold2993.g28401.t1"/>
    <property type="gene ID" value="ACRNAN_scaffold2993.g28401"/>
</dbReference>
<evidence type="ECO:0000256" key="1">
    <source>
        <dbReference type="SAM" id="Coils"/>
    </source>
</evidence>
<evidence type="ECO:0000313" key="4">
    <source>
        <dbReference type="WBParaSite" id="ACRNAN_scaffold2993.g28401.t1"/>
    </source>
</evidence>
<feature type="region of interest" description="Disordered" evidence="2">
    <location>
        <begin position="364"/>
        <end position="421"/>
    </location>
</feature>
<evidence type="ECO:0000313" key="3">
    <source>
        <dbReference type="Proteomes" id="UP000887540"/>
    </source>
</evidence>
<feature type="coiled-coil region" evidence="1">
    <location>
        <begin position="49"/>
        <end position="124"/>
    </location>
</feature>
<dbReference type="AlphaFoldDB" id="A0A914DKQ7"/>
<protein>
    <submittedName>
        <fullName evidence="4">RING-type domain-containing protein</fullName>
    </submittedName>
</protein>
<dbReference type="InterPro" id="IPR013083">
    <property type="entry name" value="Znf_RING/FYVE/PHD"/>
</dbReference>
<evidence type="ECO:0000256" key="2">
    <source>
        <dbReference type="SAM" id="MobiDB-lite"/>
    </source>
</evidence>
<accession>A0A914DKQ7</accession>
<proteinExistence type="predicted"/>
<sequence>MECIHRWIDQAKTCPTCRKRTQTKDIIKLFFDAPDVDLMSQTSTPEEQIARLGNALDAAKAEHAQTLKELQALMKRILELESRLKTEKKKSESLGMYQEKNRHLEHMLQDQQQLKDRLKKCEDRLKASDFYILLKTQTLSDRSIEEKIDKYLKESGEIHEANFLKLLRNQLKDLEKKYTNIMRDLHKVDVENKELKNKAVQYKKEIAELKKGGAELRGVVKPASDTTFCTSPAKTPPRKSFGFPLNDSETYFGDLLHSLDRERKKPNLHAEMAHESSGSKKRQQIVEFNFESPEKENDQVAEPKKRRIHKEPPVQIRFEEAGLWPIANREIDQPSTSAHQLPVEDVQIPTPIVKRAISLPKKTNPLFSSSTNMETSKAPTPAQVSLRTVSFKRTNSGNSSSSKQSTIKGKPNKKDMNGVKSMRLSQFFPRTKSNATIECVRRDSQDIIVLS</sequence>
<name>A0A914DKQ7_9BILA</name>
<feature type="compositionally biased region" description="Low complexity" evidence="2">
    <location>
        <begin position="391"/>
        <end position="409"/>
    </location>
</feature>
<reference evidence="4" key="1">
    <citation type="submission" date="2022-11" db="UniProtKB">
        <authorList>
            <consortium name="WormBaseParasite"/>
        </authorList>
    </citation>
    <scope>IDENTIFICATION</scope>
</reference>
<organism evidence="3 4">
    <name type="scientific">Acrobeloides nanus</name>
    <dbReference type="NCBI Taxonomy" id="290746"/>
    <lineage>
        <taxon>Eukaryota</taxon>
        <taxon>Metazoa</taxon>
        <taxon>Ecdysozoa</taxon>
        <taxon>Nematoda</taxon>
        <taxon>Chromadorea</taxon>
        <taxon>Rhabditida</taxon>
        <taxon>Tylenchina</taxon>
        <taxon>Cephalobomorpha</taxon>
        <taxon>Cephaloboidea</taxon>
        <taxon>Cephalobidae</taxon>
        <taxon>Acrobeloides</taxon>
    </lineage>
</organism>
<dbReference type="SUPFAM" id="SSF57850">
    <property type="entry name" value="RING/U-box"/>
    <property type="match status" value="1"/>
</dbReference>
<dbReference type="Gene3D" id="3.30.40.10">
    <property type="entry name" value="Zinc/RING finger domain, C3HC4 (zinc finger)"/>
    <property type="match status" value="1"/>
</dbReference>
<keyword evidence="1" id="KW-0175">Coiled coil</keyword>
<feature type="coiled-coil region" evidence="1">
    <location>
        <begin position="164"/>
        <end position="212"/>
    </location>
</feature>